<dbReference type="PANTHER" id="PTHR37307">
    <property type="entry name" value="CELL DIVISION PROTEIN WHIA-RELATED"/>
    <property type="match status" value="1"/>
</dbReference>
<dbReference type="OrthoDB" id="5197218at2"/>
<dbReference type="HAMAP" id="MF_01420">
    <property type="entry name" value="HTH_type_WhiA"/>
    <property type="match status" value="1"/>
</dbReference>
<dbReference type="InterPro" id="IPR023054">
    <property type="entry name" value="Sporulation_regulator_WhiA_C"/>
</dbReference>
<organism evidence="8 9">
    <name type="scientific">Pseudoscardovia suis</name>
    <dbReference type="NCBI Taxonomy" id="987063"/>
    <lineage>
        <taxon>Bacteria</taxon>
        <taxon>Bacillati</taxon>
        <taxon>Actinomycetota</taxon>
        <taxon>Actinomycetes</taxon>
        <taxon>Bifidobacteriales</taxon>
        <taxon>Bifidobacteriaceae</taxon>
        <taxon>Pseudoscardovia</taxon>
    </lineage>
</organism>
<gene>
    <name evidence="4" type="primary">whiA</name>
    <name evidence="8" type="ORF">PSSU_1389</name>
</gene>
<dbReference type="InterPro" id="IPR018478">
    <property type="entry name" value="Sporu_reg_WhiA_N_dom"/>
</dbReference>
<evidence type="ECO:0000313" key="9">
    <source>
        <dbReference type="Proteomes" id="UP000216454"/>
    </source>
</evidence>
<sequence>MAFVDDVKTELASIVDEPATVKQAQASAMIRLGGGIRVVQNRLCLEPSFDNLQAAKWLQQTIQAVYRHQALLITEKRSTPAGVVDVYKVSVTQSGGALALQTGVFDRRTKRLVAGLPNDIISGNIAQVKAAWRGAFLALGTLSEPGKASLLDLLCPTRETAMALDGMARRLGVPMKLHRAKDNSIHIIIRDSETVERMLLLMGATRTSREWSGKRVDGESRSKANRLANFDDANMRRSAKAAVEASKKIERAFKILGDEIPQNLRDAGQLRIQHKDASLEQLGQLADPPISKDAIAGRIRRLLQLADRTAKKRGISLDDPAADEEN</sequence>
<dbReference type="GO" id="GO:0003677">
    <property type="term" value="F:DNA binding"/>
    <property type="evidence" value="ECO:0007669"/>
    <property type="project" value="UniProtKB-UniRule"/>
</dbReference>
<reference evidence="8 9" key="1">
    <citation type="journal article" date="2017" name="BMC Genomics">
        <title>Comparative genomic and phylogenomic analyses of the Bifidobacteriaceae family.</title>
        <authorList>
            <person name="Lugli G.A."/>
            <person name="Milani C."/>
            <person name="Turroni F."/>
            <person name="Duranti S."/>
            <person name="Mancabelli L."/>
            <person name="Mangifesta M."/>
            <person name="Ferrario C."/>
            <person name="Modesto M."/>
            <person name="Mattarelli P."/>
            <person name="Jiri K."/>
            <person name="van Sinderen D."/>
            <person name="Ventura M."/>
        </authorList>
    </citation>
    <scope>NUCLEOTIDE SEQUENCE [LARGE SCALE GENOMIC DNA]</scope>
    <source>
        <strain evidence="8 9">DSM 24744</strain>
    </source>
</reference>
<evidence type="ECO:0000259" key="7">
    <source>
        <dbReference type="Pfam" id="PF14527"/>
    </source>
</evidence>
<evidence type="ECO:0000256" key="2">
    <source>
        <dbReference type="ARBA" id="ARBA00023125"/>
    </source>
</evidence>
<protein>
    <recommendedName>
        <fullName evidence="4">Probable cell division protein WhiA</fullName>
    </recommendedName>
</protein>
<dbReference type="RefSeq" id="WP_094691695.1">
    <property type="nucleotide sequence ID" value="NZ_JBQKGU010000012.1"/>
</dbReference>
<evidence type="ECO:0000259" key="5">
    <source>
        <dbReference type="Pfam" id="PF02650"/>
    </source>
</evidence>
<accession>A0A261ERV6</accession>
<feature type="domain" description="Sporulation regulator WhiA C-terminal" evidence="5">
    <location>
        <begin position="224"/>
        <end position="306"/>
    </location>
</feature>
<evidence type="ECO:0000256" key="1">
    <source>
        <dbReference type="ARBA" id="ARBA00022618"/>
    </source>
</evidence>
<dbReference type="GO" id="GO:0051301">
    <property type="term" value="P:cell division"/>
    <property type="evidence" value="ECO:0007669"/>
    <property type="project" value="UniProtKB-UniRule"/>
</dbReference>
<dbReference type="AlphaFoldDB" id="A0A261ERV6"/>
<dbReference type="InterPro" id="IPR027434">
    <property type="entry name" value="Homing_endonucl"/>
</dbReference>
<dbReference type="EMBL" id="MWWQ01000014">
    <property type="protein sequence ID" value="OZG49565.1"/>
    <property type="molecule type" value="Genomic_DNA"/>
</dbReference>
<evidence type="ECO:0000313" key="8">
    <source>
        <dbReference type="EMBL" id="OZG49565.1"/>
    </source>
</evidence>
<name>A0A261ERV6_9BIFI</name>
<feature type="domain" description="Sporulation transcription regulator WhiA N-terminal" evidence="6">
    <location>
        <begin position="21"/>
        <end position="104"/>
    </location>
</feature>
<evidence type="ECO:0000259" key="6">
    <source>
        <dbReference type="Pfam" id="PF10298"/>
    </source>
</evidence>
<dbReference type="Pfam" id="PF02650">
    <property type="entry name" value="HTH_WhiA"/>
    <property type="match status" value="1"/>
</dbReference>
<keyword evidence="9" id="KW-1185">Reference proteome</keyword>
<evidence type="ECO:0000256" key="4">
    <source>
        <dbReference type="HAMAP-Rule" id="MF_01420"/>
    </source>
</evidence>
<comment type="similarity">
    <text evidence="4">Belongs to the WhiA family.</text>
</comment>
<dbReference type="InterPro" id="IPR039518">
    <property type="entry name" value="WhiA_LAGLIDADG_dom"/>
</dbReference>
<comment type="function">
    <text evidence="4">Involved in cell division and chromosome segregation.</text>
</comment>
<dbReference type="NCBIfam" id="TIGR00647">
    <property type="entry name" value="DNA_bind_WhiA"/>
    <property type="match status" value="1"/>
</dbReference>
<dbReference type="Gene3D" id="3.10.28.10">
    <property type="entry name" value="Homing endonucleases"/>
    <property type="match status" value="1"/>
</dbReference>
<dbReference type="Proteomes" id="UP000216454">
    <property type="component" value="Unassembled WGS sequence"/>
</dbReference>
<keyword evidence="3 4" id="KW-0131">Cell cycle</keyword>
<proteinExistence type="inferred from homology"/>
<dbReference type="Pfam" id="PF10298">
    <property type="entry name" value="WhiA_N"/>
    <property type="match status" value="1"/>
</dbReference>
<feature type="domain" description="WhiA LAGLIDADG-like" evidence="7">
    <location>
        <begin position="129"/>
        <end position="221"/>
    </location>
</feature>
<dbReference type="InterPro" id="IPR003802">
    <property type="entry name" value="Sporulation_regulator_WhiA"/>
</dbReference>
<evidence type="ECO:0000256" key="3">
    <source>
        <dbReference type="ARBA" id="ARBA00023306"/>
    </source>
</evidence>
<keyword evidence="1 4" id="KW-0132">Cell division</keyword>
<comment type="caution">
    <text evidence="8">The sequence shown here is derived from an EMBL/GenBank/DDBJ whole genome shotgun (WGS) entry which is preliminary data.</text>
</comment>
<dbReference type="PANTHER" id="PTHR37307:SF1">
    <property type="entry name" value="CELL DIVISION PROTEIN WHIA-RELATED"/>
    <property type="match status" value="1"/>
</dbReference>
<dbReference type="Pfam" id="PF14527">
    <property type="entry name" value="LAGLIDADG_WhiA"/>
    <property type="match status" value="1"/>
</dbReference>
<dbReference type="GO" id="GO:0043937">
    <property type="term" value="P:regulation of sporulation"/>
    <property type="evidence" value="ECO:0007669"/>
    <property type="project" value="InterPro"/>
</dbReference>
<keyword evidence="2 4" id="KW-0238">DNA-binding</keyword>